<dbReference type="OrthoDB" id="705212at2"/>
<keyword evidence="1" id="KW-1133">Transmembrane helix</keyword>
<proteinExistence type="predicted"/>
<protein>
    <submittedName>
        <fullName evidence="2">Uncharacterized protein</fullName>
    </submittedName>
</protein>
<evidence type="ECO:0000313" key="2">
    <source>
        <dbReference type="EMBL" id="QCX38136.1"/>
    </source>
</evidence>
<gene>
    <name evidence="2" type="ORF">FF125_06730</name>
</gene>
<organism evidence="2 3">
    <name type="scientific">Aureibaculum algae</name>
    <dbReference type="NCBI Taxonomy" id="2584122"/>
    <lineage>
        <taxon>Bacteria</taxon>
        <taxon>Pseudomonadati</taxon>
        <taxon>Bacteroidota</taxon>
        <taxon>Flavobacteriia</taxon>
        <taxon>Flavobacteriales</taxon>
        <taxon>Flavobacteriaceae</taxon>
        <taxon>Aureibaculum</taxon>
    </lineage>
</organism>
<feature type="transmembrane region" description="Helical" evidence="1">
    <location>
        <begin position="197"/>
        <end position="215"/>
    </location>
</feature>
<sequence length="216" mass="24164">MKENIKLTAKITGKTALKWVFIFATGNLITLITFLIALYRNMEVAGGGHGSIIALGIGLVTTNFFAFLLVFGAPVFIILYFIIANKISIQNAIYLLWEGRLGDYISSKVGNLTTTLTHKEGWKKELSDKAVLKVQLFQSAKDDVDTSKLQRKVILFGLKKIKLDDVNFQDKNVDLSHVITEKFNNFISETVKPSLKLFWGLVLIQIVLLISSILIN</sequence>
<evidence type="ECO:0000256" key="1">
    <source>
        <dbReference type="SAM" id="Phobius"/>
    </source>
</evidence>
<keyword evidence="1" id="KW-0812">Transmembrane</keyword>
<name>A0A5B7TSP0_9FLAO</name>
<evidence type="ECO:0000313" key="3">
    <source>
        <dbReference type="Proteomes" id="UP000306229"/>
    </source>
</evidence>
<dbReference type="EMBL" id="CP040749">
    <property type="protein sequence ID" value="QCX38136.1"/>
    <property type="molecule type" value="Genomic_DNA"/>
</dbReference>
<dbReference type="AlphaFoldDB" id="A0A5B7TSP0"/>
<dbReference type="RefSeq" id="WP_138949041.1">
    <property type="nucleotide sequence ID" value="NZ_CP040749.1"/>
</dbReference>
<dbReference type="KEGG" id="fbe:FF125_06730"/>
<reference evidence="2 3" key="1">
    <citation type="submission" date="2019-05" db="EMBL/GenBank/DDBJ databases">
        <title>Algicella ahnfeltiae gen. nov., sp. nov., a novel marine bacterium of the family Flavobacteriaceae isolated from a red alga.</title>
        <authorList>
            <person name="Nedashkovskaya O.I."/>
            <person name="Kukhlevskiy A.D."/>
            <person name="Kim S.-G."/>
            <person name="Zhukova N.V."/>
            <person name="Mikhailov V.V."/>
        </authorList>
    </citation>
    <scope>NUCLEOTIDE SEQUENCE [LARGE SCALE GENOMIC DNA]</scope>
    <source>
        <strain evidence="2 3">10Alg115</strain>
    </source>
</reference>
<keyword evidence="1" id="KW-0472">Membrane</keyword>
<feature type="transmembrane region" description="Helical" evidence="1">
    <location>
        <begin position="20"/>
        <end position="40"/>
    </location>
</feature>
<accession>A0A5B7TSP0</accession>
<dbReference type="Proteomes" id="UP000306229">
    <property type="component" value="Chromosome"/>
</dbReference>
<keyword evidence="3" id="KW-1185">Reference proteome</keyword>
<feature type="transmembrane region" description="Helical" evidence="1">
    <location>
        <begin position="52"/>
        <end position="83"/>
    </location>
</feature>